<dbReference type="Proteomes" id="UP001161247">
    <property type="component" value="Chromosome 2"/>
</dbReference>
<protein>
    <submittedName>
        <fullName evidence="2">OLC1v1031453C1</fullName>
    </submittedName>
</protein>
<feature type="compositionally biased region" description="Pro residues" evidence="1">
    <location>
        <begin position="23"/>
        <end position="34"/>
    </location>
</feature>
<dbReference type="AlphaFoldDB" id="A0AAV1CII3"/>
<sequence length="256" mass="28841">MGYEHNSYIPYPSWQDYPNYDYNPPPLPPPPQLYQPPSLLPETEMPLEEVVQSLATGLQRLEKQASQLAVGISRLEKTFQIPGEVKSETVETLSKEEVPPVEATTVQDAKNLEDAETEEASEKESLENSFRGHPNIPFVDNLEELSHDDESIVDLCTNKIEPTLQDLRSCLSNMPHTAFNLLKHGSVPKIDVAKKVVDKSFKFSTSMVEKSIARNDYLVLVDVIDVSDLKLNYARESSLLFFGTSFQKTARIKLTN</sequence>
<name>A0AAV1CII3_OLDCO</name>
<evidence type="ECO:0000256" key="1">
    <source>
        <dbReference type="SAM" id="MobiDB-lite"/>
    </source>
</evidence>
<feature type="region of interest" description="Disordered" evidence="1">
    <location>
        <begin position="1"/>
        <end position="39"/>
    </location>
</feature>
<gene>
    <name evidence="2" type="ORF">OLC1_LOCUS6452</name>
</gene>
<proteinExistence type="predicted"/>
<feature type="region of interest" description="Disordered" evidence="1">
    <location>
        <begin position="90"/>
        <end position="132"/>
    </location>
</feature>
<organism evidence="2 3">
    <name type="scientific">Oldenlandia corymbosa var. corymbosa</name>
    <dbReference type="NCBI Taxonomy" id="529605"/>
    <lineage>
        <taxon>Eukaryota</taxon>
        <taxon>Viridiplantae</taxon>
        <taxon>Streptophyta</taxon>
        <taxon>Embryophyta</taxon>
        <taxon>Tracheophyta</taxon>
        <taxon>Spermatophyta</taxon>
        <taxon>Magnoliopsida</taxon>
        <taxon>eudicotyledons</taxon>
        <taxon>Gunneridae</taxon>
        <taxon>Pentapetalae</taxon>
        <taxon>asterids</taxon>
        <taxon>lamiids</taxon>
        <taxon>Gentianales</taxon>
        <taxon>Rubiaceae</taxon>
        <taxon>Rubioideae</taxon>
        <taxon>Spermacoceae</taxon>
        <taxon>Hedyotis-Oldenlandia complex</taxon>
        <taxon>Oldenlandia</taxon>
    </lineage>
</organism>
<keyword evidence="3" id="KW-1185">Reference proteome</keyword>
<evidence type="ECO:0000313" key="3">
    <source>
        <dbReference type="Proteomes" id="UP001161247"/>
    </source>
</evidence>
<evidence type="ECO:0000313" key="2">
    <source>
        <dbReference type="EMBL" id="CAI9095489.1"/>
    </source>
</evidence>
<accession>A0AAV1CII3</accession>
<reference evidence="2" key="1">
    <citation type="submission" date="2023-03" db="EMBL/GenBank/DDBJ databases">
        <authorList>
            <person name="Julca I."/>
        </authorList>
    </citation>
    <scope>NUCLEOTIDE SEQUENCE</scope>
</reference>
<dbReference type="EMBL" id="OX459119">
    <property type="protein sequence ID" value="CAI9095489.1"/>
    <property type="molecule type" value="Genomic_DNA"/>
</dbReference>